<organism evidence="3">
    <name type="scientific">uncultured Desulfovibrio sp</name>
    <dbReference type="NCBI Taxonomy" id="167968"/>
    <lineage>
        <taxon>Bacteria</taxon>
        <taxon>Pseudomonadati</taxon>
        <taxon>Thermodesulfobacteriota</taxon>
        <taxon>Desulfovibrionia</taxon>
        <taxon>Desulfovibrionales</taxon>
        <taxon>Desulfovibrionaceae</taxon>
        <taxon>Desulfovibrio</taxon>
        <taxon>environmental samples</taxon>
    </lineage>
</organism>
<gene>
    <name evidence="3" type="ORF">KM92DES2_10753</name>
</gene>
<proteinExistence type="predicted"/>
<name>A0A212JA83_9BACT</name>
<reference evidence="3" key="1">
    <citation type="submission" date="2016-04" db="EMBL/GenBank/DDBJ databases">
        <authorList>
            <person name="Evans L.H."/>
            <person name="Alamgir A."/>
            <person name="Owens N."/>
            <person name="Weber N.D."/>
            <person name="Virtaneva K."/>
            <person name="Barbian K."/>
            <person name="Babar A."/>
            <person name="Rosenke K."/>
        </authorList>
    </citation>
    <scope>NUCLEOTIDE SEQUENCE</scope>
    <source>
        <strain evidence="3">92-2</strain>
    </source>
</reference>
<evidence type="ECO:0000256" key="1">
    <source>
        <dbReference type="SAM" id="MobiDB-lite"/>
    </source>
</evidence>
<protein>
    <recommendedName>
        <fullName evidence="4">Phage protein</fullName>
    </recommendedName>
</protein>
<feature type="compositionally biased region" description="Basic and acidic residues" evidence="1">
    <location>
        <begin position="61"/>
        <end position="74"/>
    </location>
</feature>
<evidence type="ECO:0000256" key="2">
    <source>
        <dbReference type="SAM" id="SignalP"/>
    </source>
</evidence>
<evidence type="ECO:0000313" key="3">
    <source>
        <dbReference type="EMBL" id="SBV96135.1"/>
    </source>
</evidence>
<feature type="region of interest" description="Disordered" evidence="1">
    <location>
        <begin position="51"/>
        <end position="74"/>
    </location>
</feature>
<sequence>MAIATSTAAMISAAVALAGAAAGTVSAVQQAATRRQQTEYQSDLAARNAQQAELSAQAADEAARQERRAGYEAAQAKRQEAARIIGAQRAQAGASGAQTDAGSTLDKTLDTAERGELDALSAEQQGQSRAHAQDMRAWSLRNQAAESASNADFAGSRAETDYLGLSSTLLNGASRVGRNFYTIGSRGPLLP</sequence>
<dbReference type="EMBL" id="FLUP01000001">
    <property type="protein sequence ID" value="SBV96135.1"/>
    <property type="molecule type" value="Genomic_DNA"/>
</dbReference>
<feature type="chain" id="PRO_5012736055" description="Phage protein" evidence="2">
    <location>
        <begin position="28"/>
        <end position="191"/>
    </location>
</feature>
<accession>A0A212JA83</accession>
<keyword evidence="2" id="KW-0732">Signal</keyword>
<dbReference type="RefSeq" id="WP_227118727.1">
    <property type="nucleotide sequence ID" value="NZ_LT598928.1"/>
</dbReference>
<feature type="compositionally biased region" description="Low complexity" evidence="1">
    <location>
        <begin position="51"/>
        <end position="60"/>
    </location>
</feature>
<dbReference type="AlphaFoldDB" id="A0A212JA83"/>
<evidence type="ECO:0008006" key="4">
    <source>
        <dbReference type="Google" id="ProtNLM"/>
    </source>
</evidence>
<feature type="signal peptide" evidence="2">
    <location>
        <begin position="1"/>
        <end position="27"/>
    </location>
</feature>